<protein>
    <submittedName>
        <fullName evidence="1">Uncharacterized protein</fullName>
    </submittedName>
</protein>
<proteinExistence type="predicted"/>
<dbReference type="Proteomes" id="UP001597252">
    <property type="component" value="Unassembled WGS sequence"/>
</dbReference>
<organism evidence="1 2">
    <name type="scientific">Lacticaseibacillus baoqingensis</name>
    <dbReference type="NCBI Taxonomy" id="2486013"/>
    <lineage>
        <taxon>Bacteria</taxon>
        <taxon>Bacillati</taxon>
        <taxon>Bacillota</taxon>
        <taxon>Bacilli</taxon>
        <taxon>Lactobacillales</taxon>
        <taxon>Lactobacillaceae</taxon>
        <taxon>Lacticaseibacillus</taxon>
    </lineage>
</organism>
<reference evidence="2" key="1">
    <citation type="journal article" date="2019" name="Int. J. Syst. Evol. Microbiol.">
        <title>The Global Catalogue of Microorganisms (GCM) 10K type strain sequencing project: providing services to taxonomists for standard genome sequencing and annotation.</title>
        <authorList>
            <consortium name="The Broad Institute Genomics Platform"/>
            <consortium name="The Broad Institute Genome Sequencing Center for Infectious Disease"/>
            <person name="Wu L."/>
            <person name="Ma J."/>
        </authorList>
    </citation>
    <scope>NUCLEOTIDE SEQUENCE [LARGE SCALE GENOMIC DNA]</scope>
    <source>
        <strain evidence="2">CCM 8903</strain>
    </source>
</reference>
<dbReference type="EMBL" id="JBHTON010000006">
    <property type="protein sequence ID" value="MFD1484251.1"/>
    <property type="molecule type" value="Genomic_DNA"/>
</dbReference>
<name>A0ABW4E6Z0_9LACO</name>
<gene>
    <name evidence="1" type="ORF">ACFQ5J_03275</name>
</gene>
<dbReference type="RefSeq" id="WP_125752261.1">
    <property type="nucleotide sequence ID" value="NZ_JBHTON010000006.1"/>
</dbReference>
<evidence type="ECO:0000313" key="2">
    <source>
        <dbReference type="Proteomes" id="UP001597252"/>
    </source>
</evidence>
<evidence type="ECO:0000313" key="1">
    <source>
        <dbReference type="EMBL" id="MFD1484251.1"/>
    </source>
</evidence>
<comment type="caution">
    <text evidence="1">The sequence shown here is derived from an EMBL/GenBank/DDBJ whole genome shotgun (WGS) entry which is preliminary data.</text>
</comment>
<accession>A0ABW4E6Z0</accession>
<keyword evidence="2" id="KW-1185">Reference proteome</keyword>
<sequence>MTDRVQTLRFVGIVADAKRRLIRFADDHYQRVDTLTLGAYYYFDSHGRPLDWPAWTLLVAHNQNFIEHPGSIGIGDFLTASGKLTPVNLSKRLSDQRIVKHLENTQHRFVINRYSAWLTHLDQKPPILAATHRYLANLLAKFKHRQLDLGVLLTKTRQYLATNAYWLNYEFAGLLDDLRPVIKSTQNQIDAIMPAAFLITNAHRLKIARAYHRLEADWHPHGNDQSRAGDEAYRHTQFLQIEQHHAYRQFHQIPLAPDNYYHGKKFWDPIALNHFT</sequence>